<evidence type="ECO:0000256" key="2">
    <source>
        <dbReference type="ARBA" id="ARBA00011073"/>
    </source>
</evidence>
<keyword evidence="5 8" id="KW-0645">Protease</keyword>
<proteinExistence type="inferred from homology"/>
<evidence type="ECO:0000256" key="3">
    <source>
        <dbReference type="ARBA" id="ARBA00012462"/>
    </source>
</evidence>
<dbReference type="PROSITE" id="PS51892">
    <property type="entry name" value="SUBTILASE"/>
    <property type="match status" value="1"/>
</dbReference>
<evidence type="ECO:0000256" key="7">
    <source>
        <dbReference type="ARBA" id="ARBA00022825"/>
    </source>
</evidence>
<dbReference type="GO" id="GO:0004177">
    <property type="term" value="F:aminopeptidase activity"/>
    <property type="evidence" value="ECO:0007669"/>
    <property type="project" value="UniProtKB-KW"/>
</dbReference>
<dbReference type="GO" id="GO:0008240">
    <property type="term" value="F:tripeptidyl-peptidase activity"/>
    <property type="evidence" value="ECO:0007669"/>
    <property type="project" value="UniProtKB-EC"/>
</dbReference>
<dbReference type="Gene3D" id="3.40.50.200">
    <property type="entry name" value="Peptidase S8/S53 domain"/>
    <property type="match status" value="1"/>
</dbReference>
<dbReference type="OMA" id="SLRDFQC"/>
<feature type="active site" description="Charge relay system" evidence="8">
    <location>
        <position position="45"/>
    </location>
</feature>
<dbReference type="OrthoDB" id="10256524at2759"/>
<dbReference type="GO" id="GO:0006508">
    <property type="term" value="P:proteolysis"/>
    <property type="evidence" value="ECO:0007669"/>
    <property type="project" value="UniProtKB-KW"/>
</dbReference>
<evidence type="ECO:0000256" key="1">
    <source>
        <dbReference type="ARBA" id="ARBA00001910"/>
    </source>
</evidence>
<dbReference type="KEGG" id="acan:ACA1_149240"/>
<dbReference type="InterPro" id="IPR048383">
    <property type="entry name" value="TPPII_Ig-like-1"/>
</dbReference>
<feature type="domain" description="Tripeptidyl peptidase II second Ig-like" evidence="12">
    <location>
        <begin position="781"/>
        <end position="950"/>
    </location>
</feature>
<feature type="region of interest" description="Disordered" evidence="10">
    <location>
        <begin position="990"/>
        <end position="1021"/>
    </location>
</feature>
<dbReference type="RefSeq" id="XP_004351533.1">
    <property type="nucleotide sequence ID" value="XM_004351481.1"/>
</dbReference>
<evidence type="ECO:0000256" key="5">
    <source>
        <dbReference type="ARBA" id="ARBA00022670"/>
    </source>
</evidence>
<feature type="domain" description="Tripeptidyl-peptidase II first Ig-like" evidence="13">
    <location>
        <begin position="503"/>
        <end position="622"/>
    </location>
</feature>
<dbReference type="InterPro" id="IPR023828">
    <property type="entry name" value="Peptidase_S8_Ser-AS"/>
</dbReference>
<dbReference type="GO" id="GO:0004252">
    <property type="term" value="F:serine-type endopeptidase activity"/>
    <property type="evidence" value="ECO:0007669"/>
    <property type="project" value="UniProtKB-UniRule"/>
</dbReference>
<dbReference type="Gene3D" id="2.60.40.3170">
    <property type="match status" value="1"/>
</dbReference>
<dbReference type="Pfam" id="PF00082">
    <property type="entry name" value="Peptidase_S8"/>
    <property type="match status" value="1"/>
</dbReference>
<dbReference type="PROSITE" id="PS00137">
    <property type="entry name" value="SUBTILASE_HIS"/>
    <property type="match status" value="1"/>
</dbReference>
<dbReference type="InterPro" id="IPR036852">
    <property type="entry name" value="Peptidase_S8/S53_dom_sf"/>
</dbReference>
<dbReference type="InterPro" id="IPR048384">
    <property type="entry name" value="TPPII_GBD"/>
</dbReference>
<dbReference type="PANTHER" id="PTHR43806">
    <property type="entry name" value="PEPTIDASE S8"/>
    <property type="match status" value="1"/>
</dbReference>
<dbReference type="AlphaFoldDB" id="L8HEC6"/>
<comment type="similarity">
    <text evidence="2 8">Belongs to the peptidase S8 family.</text>
</comment>
<evidence type="ECO:0000259" key="14">
    <source>
        <dbReference type="Pfam" id="PF21316"/>
    </source>
</evidence>
<dbReference type="GO" id="GO:0005829">
    <property type="term" value="C:cytosol"/>
    <property type="evidence" value="ECO:0007669"/>
    <property type="project" value="TreeGrafter"/>
</dbReference>
<keyword evidence="6 8" id="KW-0378">Hydrolase</keyword>
<evidence type="ECO:0000313" key="15">
    <source>
        <dbReference type="EMBL" id="ELR22756.1"/>
    </source>
</evidence>
<dbReference type="InterPro" id="IPR050131">
    <property type="entry name" value="Peptidase_S8_subtilisin-like"/>
</dbReference>
<evidence type="ECO:0000256" key="6">
    <source>
        <dbReference type="ARBA" id="ARBA00022801"/>
    </source>
</evidence>
<name>L8HEC6_ACACF</name>
<dbReference type="InterPro" id="IPR022398">
    <property type="entry name" value="Peptidase_S8_His-AS"/>
</dbReference>
<keyword evidence="16" id="KW-1185">Reference proteome</keyword>
<dbReference type="InterPro" id="IPR015500">
    <property type="entry name" value="Peptidase_S8_subtilisin-rel"/>
</dbReference>
<feature type="coiled-coil region" evidence="9">
    <location>
        <begin position="128"/>
        <end position="179"/>
    </location>
</feature>
<feature type="compositionally biased region" description="Low complexity" evidence="10">
    <location>
        <begin position="990"/>
        <end position="1001"/>
    </location>
</feature>
<sequence>MEKQGTQQQQFPTRHVMPKEETQAAQFVSEHPEYDGRGVVVAIFDSGVDPGADGLRITSDGKVKVIDCVDATGSGDIDTSTVVEASAAGTLQGLSGRTLKLGDAIVNPSGKYNVGIIRAYELFPKPLVSRLKEERKKKFDEVQRTELARIKAQIDATTDDKAKKELEVAVEQLKELQGQYDDAGPVYDAVVYHDGAVWRSVIDLEETGDLAAAGVVAFTDYRREHQLGTFGHNSMLNFAVNIYEEGRVLSIVTSGSHGTHVAGIVGANYPETPELNGMAPGVQIVSVKIGDTRLGTMETGTGLVRAAIHAIRSKVDLINMSYGEAVTLPNQGRFIQLAKDLVNKYNITFVSSAGNNGPALSTVGAPGGTTSGLIGVGAYVSGPMMDACYSMREELPETQYTWSSRGPTPDGHQGLMNGTSMSSPNCCGGIALLISALKVESPCHLKLAQGVKYTPHTIKRAIENSARRVPAIESFALGNGLLQVNEAYHHLIKYGAAYADPAVRFDVDLPLHHHGARGVYLRDWEETNRVLEATVRVTPVFHDDVASKERIEFERRYALVVSHPQWIEAPKHLILSNGERSFAIKVDPTVLEAGSHHYGEIVAIDVSQPEAGPVFKVPVTVIRPLRIERGPDESNPVHSLEFNGLTFRSGGIERRFVSVPHGASHAVITIRGVKVAPRKRFVLHTLQLTPHRSYAQGEHEKYIWMESNAEEAVPIKVKDGVTIELCLAQYWNGIGDALVDMKVEFHGLKVTTTDVGLYGSHLVKRVDVSSLLRKEDLLPKRPVTPTTYAIRSLPDDRDRLPEGKQIYEMVLTYGFKLSEAGDVTPRFPVLSTLLYESPYEAQFWMIFNANKRLVGFGDFRPSAQKLAKGSYTLRFQIRHDQVEMLEKLKDTEVLLEKKIAKPLNLPIFSNISDALVNGSKFASAGKKMKCGREQVFFIGRTDTKSLPKDTSAGDLLLGTLQVYKKLFADKNKKLAGLPFAYVVQPTSSCSSASAASSNSNGSNGGDGKEKEKEKEKEQTPEEKLEAFIFEKKVEYADKLLKDKKVQEFDDLSRALVSAKPDHLPLLVLNLKRAVSGKNVTEIAAAADAVVANIDTTSLALHLAATKLGTKPEGSEAQAAAKATKEKEKQLDALLSALTEKTLAVATAALATEDAGGKAALLAEADATLEQLKKWANVTGDSKYYHLLAALHRARGQLATALKYVSKQYKELADGGQLGEQERGLYEQRVELVRQLGWAHWESHLRAAKHALYPAKYSLF</sequence>
<evidence type="ECO:0000313" key="16">
    <source>
        <dbReference type="Proteomes" id="UP000011083"/>
    </source>
</evidence>
<evidence type="ECO:0000259" key="13">
    <source>
        <dbReference type="Pfam" id="PF21223"/>
    </source>
</evidence>
<dbReference type="Gene3D" id="1.25.40.710">
    <property type="match status" value="1"/>
</dbReference>
<evidence type="ECO:0000256" key="4">
    <source>
        <dbReference type="ARBA" id="ARBA00022438"/>
    </source>
</evidence>
<evidence type="ECO:0000259" key="12">
    <source>
        <dbReference type="Pfam" id="PF12580"/>
    </source>
</evidence>
<feature type="compositionally biased region" description="Basic and acidic residues" evidence="10">
    <location>
        <begin position="1006"/>
        <end position="1021"/>
    </location>
</feature>
<dbReference type="Pfam" id="PF21316">
    <property type="entry name" value="TPPII_GBD"/>
    <property type="match status" value="1"/>
</dbReference>
<dbReference type="InterPro" id="IPR022229">
    <property type="entry name" value="TPPII_Ig-like-2"/>
</dbReference>
<keyword evidence="9" id="KW-0175">Coiled coil</keyword>
<evidence type="ECO:0000256" key="9">
    <source>
        <dbReference type="SAM" id="Coils"/>
    </source>
</evidence>
<dbReference type="Pfam" id="PF12580">
    <property type="entry name" value="TPPII"/>
    <property type="match status" value="1"/>
</dbReference>
<feature type="active site" description="Charge relay system" evidence="8">
    <location>
        <position position="257"/>
    </location>
</feature>
<dbReference type="EC" id="3.4.14.10" evidence="3"/>
<dbReference type="PRINTS" id="PR00723">
    <property type="entry name" value="SUBTILISIN"/>
</dbReference>
<accession>L8HEC6</accession>
<dbReference type="InterPro" id="IPR046939">
    <property type="entry name" value="TPPII_C_sf"/>
</dbReference>
<dbReference type="PROSITE" id="PS00138">
    <property type="entry name" value="SUBTILASE_SER"/>
    <property type="match status" value="1"/>
</dbReference>
<dbReference type="VEuPathDB" id="AmoebaDB:ACA1_149240"/>
<dbReference type="Gene3D" id="2.20.25.690">
    <property type="match status" value="1"/>
</dbReference>
<dbReference type="Proteomes" id="UP000011083">
    <property type="component" value="Unassembled WGS sequence"/>
</dbReference>
<feature type="domain" description="Peptidase S8/S53" evidence="11">
    <location>
        <begin position="36"/>
        <end position="480"/>
    </location>
</feature>
<comment type="catalytic activity">
    <reaction evidence="1">
        <text>Release of an N-terminal tripeptide from a polypeptide.</text>
        <dbReference type="EC" id="3.4.14.10"/>
    </reaction>
</comment>
<gene>
    <name evidence="15" type="ORF">ACA1_149240</name>
</gene>
<dbReference type="InterPro" id="IPR046940">
    <property type="entry name" value="TPPII_Ig-like_sf"/>
</dbReference>
<keyword evidence="7 8" id="KW-0720">Serine protease</keyword>
<dbReference type="PANTHER" id="PTHR43806:SF14">
    <property type="entry name" value="TRIPEPTIDYL-PEPTIDASE 2"/>
    <property type="match status" value="1"/>
</dbReference>
<dbReference type="STRING" id="1257118.L8HEC6"/>
<feature type="domain" description="Tripeptidyl-peptidase II galactose-binding" evidence="14">
    <location>
        <begin position="647"/>
        <end position="735"/>
    </location>
</feature>
<protein>
    <recommendedName>
        <fullName evidence="3">tripeptidyl-peptidase II</fullName>
        <ecNumber evidence="3">3.4.14.10</ecNumber>
    </recommendedName>
</protein>
<dbReference type="EMBL" id="KB007870">
    <property type="protein sequence ID" value="ELR22756.1"/>
    <property type="molecule type" value="Genomic_DNA"/>
</dbReference>
<dbReference type="GeneID" id="14923715"/>
<evidence type="ECO:0000259" key="11">
    <source>
        <dbReference type="Pfam" id="PF00082"/>
    </source>
</evidence>
<reference evidence="15 16" key="1">
    <citation type="journal article" date="2013" name="Genome Biol.">
        <title>Genome of Acanthamoeba castellanii highlights extensive lateral gene transfer and early evolution of tyrosine kinase signaling.</title>
        <authorList>
            <person name="Clarke M."/>
            <person name="Lohan A.J."/>
            <person name="Liu B."/>
            <person name="Lagkouvardos I."/>
            <person name="Roy S."/>
            <person name="Zafar N."/>
            <person name="Bertelli C."/>
            <person name="Schilde C."/>
            <person name="Kianianmomeni A."/>
            <person name="Burglin T.R."/>
            <person name="Frech C."/>
            <person name="Turcotte B."/>
            <person name="Kopec K.O."/>
            <person name="Synnott J.M."/>
            <person name="Choo C."/>
            <person name="Paponov I."/>
            <person name="Finkler A."/>
            <person name="Soon Heng Tan C."/>
            <person name="Hutchins A.P."/>
            <person name="Weinmeier T."/>
            <person name="Rattei T."/>
            <person name="Chu J.S."/>
            <person name="Gimenez G."/>
            <person name="Irimia M."/>
            <person name="Rigden D.J."/>
            <person name="Fitzpatrick D.A."/>
            <person name="Lorenzo-Morales J."/>
            <person name="Bateman A."/>
            <person name="Chiu C.H."/>
            <person name="Tang P."/>
            <person name="Hegemann P."/>
            <person name="Fromm H."/>
            <person name="Raoult D."/>
            <person name="Greub G."/>
            <person name="Miranda-Saavedra D."/>
            <person name="Chen N."/>
            <person name="Nash P."/>
            <person name="Ginger M.L."/>
            <person name="Horn M."/>
            <person name="Schaap P."/>
            <person name="Caler L."/>
            <person name="Loftus B."/>
        </authorList>
    </citation>
    <scope>NUCLEOTIDE SEQUENCE [LARGE SCALE GENOMIC DNA]</scope>
    <source>
        <strain evidence="15 16">Neff</strain>
    </source>
</reference>
<evidence type="ECO:0000256" key="10">
    <source>
        <dbReference type="SAM" id="MobiDB-lite"/>
    </source>
</evidence>
<dbReference type="InterPro" id="IPR000209">
    <property type="entry name" value="Peptidase_S8/S53_dom"/>
</dbReference>
<keyword evidence="4" id="KW-0031">Aminopeptidase</keyword>
<dbReference type="SUPFAM" id="SSF52743">
    <property type="entry name" value="Subtilisin-like"/>
    <property type="match status" value="1"/>
</dbReference>
<feature type="active site" description="Charge relay system" evidence="8">
    <location>
        <position position="420"/>
    </location>
</feature>
<evidence type="ECO:0000256" key="8">
    <source>
        <dbReference type="PROSITE-ProRule" id="PRU01240"/>
    </source>
</evidence>
<dbReference type="Pfam" id="PF21223">
    <property type="entry name" value="TPPII_Ig-like-1"/>
    <property type="match status" value="1"/>
</dbReference>
<organism evidence="15 16">
    <name type="scientific">Acanthamoeba castellanii (strain ATCC 30010 / Neff)</name>
    <dbReference type="NCBI Taxonomy" id="1257118"/>
    <lineage>
        <taxon>Eukaryota</taxon>
        <taxon>Amoebozoa</taxon>
        <taxon>Discosea</taxon>
        <taxon>Longamoebia</taxon>
        <taxon>Centramoebida</taxon>
        <taxon>Acanthamoebidae</taxon>
        <taxon>Acanthamoeba</taxon>
    </lineage>
</organism>